<evidence type="ECO:0000313" key="1">
    <source>
        <dbReference type="EMBL" id="OXA47496.1"/>
    </source>
</evidence>
<protein>
    <submittedName>
        <fullName evidence="1">Uncharacterized protein</fullName>
    </submittedName>
</protein>
<name>A0A226DTG8_FOLCA</name>
<dbReference type="AlphaFoldDB" id="A0A226DTG8"/>
<accession>A0A226DTG8</accession>
<reference evidence="1 2" key="1">
    <citation type="submission" date="2015-12" db="EMBL/GenBank/DDBJ databases">
        <title>The genome of Folsomia candida.</title>
        <authorList>
            <person name="Faddeeva A."/>
            <person name="Derks M.F."/>
            <person name="Anvar Y."/>
            <person name="Smit S."/>
            <person name="Van Straalen N."/>
            <person name="Roelofs D."/>
        </authorList>
    </citation>
    <scope>NUCLEOTIDE SEQUENCE [LARGE SCALE GENOMIC DNA]</scope>
    <source>
        <strain evidence="1 2">VU population</strain>
        <tissue evidence="1">Whole body</tissue>
    </source>
</reference>
<organism evidence="1 2">
    <name type="scientific">Folsomia candida</name>
    <name type="common">Springtail</name>
    <dbReference type="NCBI Taxonomy" id="158441"/>
    <lineage>
        <taxon>Eukaryota</taxon>
        <taxon>Metazoa</taxon>
        <taxon>Ecdysozoa</taxon>
        <taxon>Arthropoda</taxon>
        <taxon>Hexapoda</taxon>
        <taxon>Collembola</taxon>
        <taxon>Entomobryomorpha</taxon>
        <taxon>Isotomoidea</taxon>
        <taxon>Isotomidae</taxon>
        <taxon>Proisotominae</taxon>
        <taxon>Folsomia</taxon>
    </lineage>
</organism>
<comment type="caution">
    <text evidence="1">The sequence shown here is derived from an EMBL/GenBank/DDBJ whole genome shotgun (WGS) entry which is preliminary data.</text>
</comment>
<dbReference type="EMBL" id="LNIX01000013">
    <property type="protein sequence ID" value="OXA47496.1"/>
    <property type="molecule type" value="Genomic_DNA"/>
</dbReference>
<gene>
    <name evidence="1" type="ORF">Fcan01_17850</name>
</gene>
<proteinExistence type="predicted"/>
<evidence type="ECO:0000313" key="2">
    <source>
        <dbReference type="Proteomes" id="UP000198287"/>
    </source>
</evidence>
<dbReference type="Proteomes" id="UP000198287">
    <property type="component" value="Unassembled WGS sequence"/>
</dbReference>
<sequence length="237" mass="26644">MSKRPASAKDSLLAKKAQCLIDDDVLDLSPDINSDLSEFLHSLLTTDDPEPVTTLNPGFFENPKAVHVRDISIRTQFDEDLCVHFVHLEKRILAKRTGIVFAKTQMKMTAPEMSEICKALTTLIDEIKHTPSGKPLKRFEGNPLADLKNRFDAKFFDPSLCISLSEGKLLVRPFLSPRSVWNLKVFQPIGNFPRGKLLTLGIGEALDLVSVMENLILQIDLFECERILDLDDVEVLN</sequence>
<keyword evidence="2" id="KW-1185">Reference proteome</keyword>